<accession>A0A7X3SKB5</accession>
<keyword evidence="2" id="KW-1185">Reference proteome</keyword>
<dbReference type="Proteomes" id="UP000460412">
    <property type="component" value="Unassembled WGS sequence"/>
</dbReference>
<evidence type="ECO:0000313" key="2">
    <source>
        <dbReference type="Proteomes" id="UP000460412"/>
    </source>
</evidence>
<evidence type="ECO:0000313" key="1">
    <source>
        <dbReference type="EMBL" id="MXP77413.1"/>
    </source>
</evidence>
<name>A0A7X3SKB5_9FIRM</name>
<dbReference type="AlphaFoldDB" id="A0A7X3SKB5"/>
<sequence length="59" mass="6850">MPGEKELNINLLNVLDLLERLEMADQDGGHEKLKSQIAFEKKCIERKLYQKPPLNNDNN</sequence>
<organism evidence="1 2">
    <name type="scientific">Sporofaciens musculi</name>
    <dbReference type="NCBI Taxonomy" id="2681861"/>
    <lineage>
        <taxon>Bacteria</taxon>
        <taxon>Bacillati</taxon>
        <taxon>Bacillota</taxon>
        <taxon>Clostridia</taxon>
        <taxon>Lachnospirales</taxon>
        <taxon>Lachnospiraceae</taxon>
        <taxon>Sporofaciens</taxon>
    </lineage>
</organism>
<proteinExistence type="predicted"/>
<dbReference type="RefSeq" id="WP_159752726.1">
    <property type="nucleotide sequence ID" value="NZ_CASZNZ010000198.1"/>
</dbReference>
<protein>
    <submittedName>
        <fullName evidence="1">Uncharacterized protein</fullName>
    </submittedName>
</protein>
<dbReference type="EMBL" id="WUQX01000001">
    <property type="protein sequence ID" value="MXP77413.1"/>
    <property type="molecule type" value="Genomic_DNA"/>
</dbReference>
<gene>
    <name evidence="1" type="ORF">GN277_19135</name>
</gene>
<comment type="caution">
    <text evidence="1">The sequence shown here is derived from an EMBL/GenBank/DDBJ whole genome shotgun (WGS) entry which is preliminary data.</text>
</comment>
<reference evidence="1 2" key="1">
    <citation type="submission" date="2019-12" db="EMBL/GenBank/DDBJ databases">
        <title>Sporaefaciens musculi gen. nov., sp. nov., a novel bacterium isolated from the caecum of an obese mouse.</title>
        <authorList>
            <person name="Rasmussen T.S."/>
            <person name="Streidl T."/>
            <person name="Hitch T.C.A."/>
            <person name="Wortmann E."/>
            <person name="Deptula P."/>
            <person name="Hansen M."/>
            <person name="Nielsen D.S."/>
            <person name="Clavel T."/>
            <person name="Vogensen F.K."/>
        </authorList>
    </citation>
    <scope>NUCLEOTIDE SEQUENCE [LARGE SCALE GENOMIC DNA]</scope>
    <source>
        <strain evidence="1 2">WCA-9-b2</strain>
    </source>
</reference>